<feature type="transmembrane region" description="Helical" evidence="1">
    <location>
        <begin position="146"/>
        <end position="168"/>
    </location>
</feature>
<dbReference type="InterPro" id="IPR027788">
    <property type="entry name" value="Alpha/beta-hydrolase_N_dom"/>
</dbReference>
<organism evidence="4 5">
    <name type="scientific">Mycobacterium kyorinense</name>
    <dbReference type="NCBI Taxonomy" id="487514"/>
    <lineage>
        <taxon>Bacteria</taxon>
        <taxon>Bacillati</taxon>
        <taxon>Actinomycetota</taxon>
        <taxon>Actinomycetes</taxon>
        <taxon>Mycobacteriales</taxon>
        <taxon>Mycobacteriaceae</taxon>
        <taxon>Mycobacterium</taxon>
    </lineage>
</organism>
<reference evidence="5" key="1">
    <citation type="submission" date="2016-06" db="EMBL/GenBank/DDBJ databases">
        <authorList>
            <person name="Sutton G."/>
            <person name="Brinkac L."/>
            <person name="Sanka R."/>
            <person name="Adams M."/>
            <person name="Lau E."/>
            <person name="Sam S."/>
            <person name="Sreng N."/>
            <person name="Him V."/>
            <person name="Kerleguer A."/>
            <person name="Cheng S."/>
        </authorList>
    </citation>
    <scope>NUCLEOTIDE SEQUENCE [LARGE SCALE GENOMIC DNA]</scope>
    <source>
        <strain evidence="5">E861</strain>
    </source>
</reference>
<keyword evidence="1" id="KW-0472">Membrane</keyword>
<feature type="domain" description="Alpha/beta-hydrolase N-terminal" evidence="3">
    <location>
        <begin position="51"/>
        <end position="265"/>
    </location>
</feature>
<dbReference type="OrthoDB" id="4397445at2"/>
<dbReference type="RefSeq" id="WP_065012968.1">
    <property type="nucleotide sequence ID" value="NZ_LZKJ01000035.1"/>
</dbReference>
<gene>
    <name evidence="4" type="ORF">A5707_00655</name>
</gene>
<evidence type="ECO:0000313" key="4">
    <source>
        <dbReference type="EMBL" id="OBI51777.1"/>
    </source>
</evidence>
<dbReference type="InterPro" id="IPR029058">
    <property type="entry name" value="AB_hydrolase_fold"/>
</dbReference>
<feature type="transmembrane region" description="Helical" evidence="1">
    <location>
        <begin position="60"/>
        <end position="81"/>
    </location>
</feature>
<evidence type="ECO:0000259" key="3">
    <source>
        <dbReference type="Pfam" id="PF15420"/>
    </source>
</evidence>
<feature type="transmembrane region" description="Helical" evidence="1">
    <location>
        <begin position="102"/>
        <end position="126"/>
    </location>
</feature>
<dbReference type="Proteomes" id="UP000093592">
    <property type="component" value="Unassembled WGS sequence"/>
</dbReference>
<comment type="caution">
    <text evidence="4">The sequence shown here is derived from an EMBL/GenBank/DDBJ whole genome shotgun (WGS) entry which is preliminary data.</text>
</comment>
<evidence type="ECO:0008006" key="6">
    <source>
        <dbReference type="Google" id="ProtNLM"/>
    </source>
</evidence>
<protein>
    <recommendedName>
        <fullName evidence="6">Transmembrane protein</fullName>
    </recommendedName>
</protein>
<feature type="transmembrane region" description="Helical" evidence="1">
    <location>
        <begin position="25"/>
        <end position="48"/>
    </location>
</feature>
<dbReference type="AlphaFoldDB" id="A0A1A2ZQN5"/>
<proteinExistence type="predicted"/>
<keyword evidence="1" id="KW-1133">Transmembrane helix</keyword>
<evidence type="ECO:0000256" key="1">
    <source>
        <dbReference type="SAM" id="Phobius"/>
    </source>
</evidence>
<dbReference type="ESTHER" id="9myco-a0a1a2zqn5">
    <property type="family name" value="Abhydrolase_9"/>
</dbReference>
<evidence type="ECO:0000259" key="2">
    <source>
        <dbReference type="Pfam" id="PF10081"/>
    </source>
</evidence>
<dbReference type="InterPro" id="IPR027787">
    <property type="entry name" value="Alpha/beta-hydrolase_catalytic"/>
</dbReference>
<feature type="transmembrane region" description="Helical" evidence="1">
    <location>
        <begin position="189"/>
        <end position="214"/>
    </location>
</feature>
<keyword evidence="1" id="KW-0812">Transmembrane</keyword>
<dbReference type="EMBL" id="LZKJ01000035">
    <property type="protein sequence ID" value="OBI51777.1"/>
    <property type="molecule type" value="Genomic_DNA"/>
</dbReference>
<dbReference type="Pfam" id="PF15420">
    <property type="entry name" value="Abhydrolase_9_N"/>
    <property type="match status" value="1"/>
</dbReference>
<dbReference type="SUPFAM" id="SSF53474">
    <property type="entry name" value="alpha/beta-Hydrolases"/>
    <property type="match status" value="1"/>
</dbReference>
<feature type="domain" description="Alpha/beta-hydrolase catalytic" evidence="2">
    <location>
        <begin position="282"/>
        <end position="573"/>
    </location>
</feature>
<accession>A0A1A2ZQN5</accession>
<name>A0A1A2ZQN5_9MYCO</name>
<dbReference type="Pfam" id="PF10081">
    <property type="entry name" value="Abhydrolase_9"/>
    <property type="match status" value="1"/>
</dbReference>
<sequence length="588" mass="64442">MSTPVDDVTGESVEPQTATRGRHPLLVWAWSLLRLNFVGMAFGALFFCLSLTPSLLPHDWLFQGLIGGVNAAFGYGLGVVIGKTVHRFVLRNVAWWPPPARALFWVKAAVVATAPTACVLMLIPAASWQRQVSALMGLDGPSTGSYLRTLVVAVAVSALVVSVFRVLIDAIKLVARMLIRRWHLHSETALFIGTAIVAAVLVTLINGVLIRGFFAGANAAFQPQNSETRAGVTPPTLPEKSGSPTSFAPWDTLGYQGRNFVATGPHAAELSRINGRLAREPIRVYAGLHTADDDEGRMKVLIHELERTEAFSRKVLIIVPTTGTGWINPVAARAIEMMYNGDTAMVGVQYSYLPSWISFLADKQKSMDSGRLLIDTIHDRWQQLDPSQRPKLVLYGESLGSMAGQSAFDYLPDISRMGFSGVLWVGPPQDSSLWHALLVRRDPGTPAVQPRYDNGRTVRFSEAVTPADISRIAEPPWDGARVLFLQHPSDPVVWWSPDLLFSRPDWLVEPPGQDRSPSMRWYPIVTFWQVSADLTNAEGMPGGHGHNYGDMVLDGWAAVAPPDGWTADDTERIRVALKHTESADGPEH</sequence>
<evidence type="ECO:0000313" key="5">
    <source>
        <dbReference type="Proteomes" id="UP000093592"/>
    </source>
</evidence>